<evidence type="ECO:0000313" key="7">
    <source>
        <dbReference type="Proteomes" id="UP000757103"/>
    </source>
</evidence>
<dbReference type="PANTHER" id="PTHR30244">
    <property type="entry name" value="TRANSAMINASE"/>
    <property type="match status" value="1"/>
</dbReference>
<dbReference type="PANTHER" id="PTHR30244:SF36">
    <property type="entry name" value="3-OXO-GLUCOSE-6-PHOSPHATE:GLUTAMATE AMINOTRANSFERASE"/>
    <property type="match status" value="1"/>
</dbReference>
<evidence type="ECO:0000256" key="4">
    <source>
        <dbReference type="PIRSR" id="PIRSR000390-2"/>
    </source>
</evidence>
<dbReference type="Gene3D" id="3.40.640.10">
    <property type="entry name" value="Type I PLP-dependent aspartate aminotransferase-like (Major domain)"/>
    <property type="match status" value="1"/>
</dbReference>
<dbReference type="InterPro" id="IPR015421">
    <property type="entry name" value="PyrdxlP-dep_Trfase_major"/>
</dbReference>
<comment type="similarity">
    <text evidence="2 5">Belongs to the DegT/DnrJ/EryC1 family.</text>
</comment>
<evidence type="ECO:0000256" key="1">
    <source>
        <dbReference type="ARBA" id="ARBA00022898"/>
    </source>
</evidence>
<reference evidence="6" key="1">
    <citation type="journal article" date="2021" name="PeerJ">
        <title>Extensive microbial diversity within the chicken gut microbiome revealed by metagenomics and culture.</title>
        <authorList>
            <person name="Gilroy R."/>
            <person name="Ravi A."/>
            <person name="Getino M."/>
            <person name="Pursley I."/>
            <person name="Horton D.L."/>
            <person name="Alikhan N.F."/>
            <person name="Baker D."/>
            <person name="Gharbi K."/>
            <person name="Hall N."/>
            <person name="Watson M."/>
            <person name="Adriaenssens E.M."/>
            <person name="Foster-Nyarko E."/>
            <person name="Jarju S."/>
            <person name="Secka A."/>
            <person name="Antonio M."/>
            <person name="Oren A."/>
            <person name="Chaudhuri R.R."/>
            <person name="La Ragione R."/>
            <person name="Hildebrand F."/>
            <person name="Pallen M.J."/>
        </authorList>
    </citation>
    <scope>NUCLEOTIDE SEQUENCE</scope>
    <source>
        <strain evidence="6">CHK121-7720</strain>
    </source>
</reference>
<name>A0A921MR25_9BACT</name>
<sequence>MKYPHLSLQRANEPYMAEMKAVAAEVIEGGWYIRGKYVSQLEAELCRYLGCRHAVATGNGLDALRLILRAYIELGVMHPGDEVIVPSNTYVASVLAITDNGLVPVFVEPSEQTHNLDTSLVELAVTPRTRAIMVVHLYGRACWDEQLKAVAARHGLKIVEDNAQAFGAVSPVAGLQGAFHTGALGDASGQSFYPTKNLGALGDAGAVTTDDPALADVVRALGNYGSSVRYVNEYKGVNSRMDDLQAAFLLVKLKYLDAGNRRRAEIARLYTDSIRNERIVLPQAGAEGEHIWHQYVVRCAERDRLMHYLETEGVGSLIHYPIPPHKQQCYREYNHLSLPVAERLAREVLSLPMSDYLTDDEAREIASVVNRFE</sequence>
<accession>A0A921MR25</accession>
<dbReference type="GO" id="GO:0030170">
    <property type="term" value="F:pyridoxal phosphate binding"/>
    <property type="evidence" value="ECO:0007669"/>
    <property type="project" value="TreeGrafter"/>
</dbReference>
<dbReference type="InterPro" id="IPR015424">
    <property type="entry name" value="PyrdxlP-dep_Trfase"/>
</dbReference>
<organism evidence="6 7">
    <name type="scientific">Barnesiella viscericola</name>
    <dbReference type="NCBI Taxonomy" id="397865"/>
    <lineage>
        <taxon>Bacteria</taxon>
        <taxon>Pseudomonadati</taxon>
        <taxon>Bacteroidota</taxon>
        <taxon>Bacteroidia</taxon>
        <taxon>Bacteroidales</taxon>
        <taxon>Barnesiellaceae</taxon>
        <taxon>Barnesiella</taxon>
    </lineage>
</organism>
<evidence type="ECO:0000256" key="5">
    <source>
        <dbReference type="RuleBase" id="RU004508"/>
    </source>
</evidence>
<dbReference type="Pfam" id="PF01041">
    <property type="entry name" value="DegT_DnrJ_EryC1"/>
    <property type="match status" value="1"/>
</dbReference>
<comment type="caution">
    <text evidence="6">The sequence shown here is derived from an EMBL/GenBank/DDBJ whole genome shotgun (WGS) entry which is preliminary data.</text>
</comment>
<proteinExistence type="inferred from homology"/>
<keyword evidence="6" id="KW-0808">Transferase</keyword>
<dbReference type="EMBL" id="DYUD01000012">
    <property type="protein sequence ID" value="HJG88576.1"/>
    <property type="molecule type" value="Genomic_DNA"/>
</dbReference>
<dbReference type="GO" id="GO:0008483">
    <property type="term" value="F:transaminase activity"/>
    <property type="evidence" value="ECO:0007669"/>
    <property type="project" value="UniProtKB-KW"/>
</dbReference>
<keyword evidence="6" id="KW-0032">Aminotransferase</keyword>
<evidence type="ECO:0000256" key="2">
    <source>
        <dbReference type="ARBA" id="ARBA00037999"/>
    </source>
</evidence>
<keyword evidence="1 4" id="KW-0663">Pyridoxal phosphate</keyword>
<protein>
    <submittedName>
        <fullName evidence="6">DegT/DnrJ/EryC1/StrS family aminotransferase</fullName>
    </submittedName>
</protein>
<dbReference type="Proteomes" id="UP000757103">
    <property type="component" value="Unassembled WGS sequence"/>
</dbReference>
<dbReference type="Gene3D" id="3.90.1150.10">
    <property type="entry name" value="Aspartate Aminotransferase, domain 1"/>
    <property type="match status" value="1"/>
</dbReference>
<dbReference type="SUPFAM" id="SSF53383">
    <property type="entry name" value="PLP-dependent transferases"/>
    <property type="match status" value="1"/>
</dbReference>
<gene>
    <name evidence="6" type="ORF">K8U91_03745</name>
</gene>
<dbReference type="CDD" id="cd00616">
    <property type="entry name" value="AHBA_syn"/>
    <property type="match status" value="1"/>
</dbReference>
<reference evidence="6" key="2">
    <citation type="submission" date="2021-09" db="EMBL/GenBank/DDBJ databases">
        <authorList>
            <person name="Gilroy R."/>
        </authorList>
    </citation>
    <scope>NUCLEOTIDE SEQUENCE</scope>
    <source>
        <strain evidence="6">CHK121-7720</strain>
    </source>
</reference>
<dbReference type="GO" id="GO:0000271">
    <property type="term" value="P:polysaccharide biosynthetic process"/>
    <property type="evidence" value="ECO:0007669"/>
    <property type="project" value="TreeGrafter"/>
</dbReference>
<dbReference type="RefSeq" id="WP_273305615.1">
    <property type="nucleotide sequence ID" value="NZ_DYUD01000012.1"/>
</dbReference>
<dbReference type="AlphaFoldDB" id="A0A921MR25"/>
<evidence type="ECO:0000256" key="3">
    <source>
        <dbReference type="PIRSR" id="PIRSR000390-1"/>
    </source>
</evidence>
<dbReference type="PIRSF" id="PIRSF000390">
    <property type="entry name" value="PLP_StrS"/>
    <property type="match status" value="1"/>
</dbReference>
<dbReference type="InterPro" id="IPR000653">
    <property type="entry name" value="DegT/StrS_aminotransferase"/>
</dbReference>
<feature type="modified residue" description="N6-(pyridoxal phosphate)lysine" evidence="4">
    <location>
        <position position="196"/>
    </location>
</feature>
<dbReference type="InterPro" id="IPR015422">
    <property type="entry name" value="PyrdxlP-dep_Trfase_small"/>
</dbReference>
<evidence type="ECO:0000313" key="6">
    <source>
        <dbReference type="EMBL" id="HJG88576.1"/>
    </source>
</evidence>
<feature type="active site" description="Proton acceptor" evidence="3">
    <location>
        <position position="196"/>
    </location>
</feature>